<dbReference type="GO" id="GO:0070402">
    <property type="term" value="F:NADPH binding"/>
    <property type="evidence" value="ECO:0007669"/>
    <property type="project" value="TreeGrafter"/>
</dbReference>
<dbReference type="InterPro" id="IPR011032">
    <property type="entry name" value="GroES-like_sf"/>
</dbReference>
<dbReference type="GO" id="GO:0035925">
    <property type="term" value="F:mRNA 3'-UTR AU-rich region binding"/>
    <property type="evidence" value="ECO:0007669"/>
    <property type="project" value="TreeGrafter"/>
</dbReference>
<evidence type="ECO:0000256" key="1">
    <source>
        <dbReference type="ARBA" id="ARBA00022857"/>
    </source>
</evidence>
<dbReference type="InterPro" id="IPR013154">
    <property type="entry name" value="ADH-like_N"/>
</dbReference>
<gene>
    <name evidence="4" type="ORF">DT376_23225</name>
</gene>
<feature type="domain" description="Alcohol dehydrogenase-like N-terminal" evidence="3">
    <location>
        <begin position="27"/>
        <end position="86"/>
    </location>
</feature>
<dbReference type="Pfam" id="PF08240">
    <property type="entry name" value="ADH_N"/>
    <property type="match status" value="1"/>
</dbReference>
<dbReference type="SUPFAM" id="SSF50129">
    <property type="entry name" value="GroES-like"/>
    <property type="match status" value="1"/>
</dbReference>
<evidence type="ECO:0000313" key="4">
    <source>
        <dbReference type="EMBL" id="RCI72535.1"/>
    </source>
</evidence>
<accession>A0A367M4U8</accession>
<evidence type="ECO:0000259" key="3">
    <source>
        <dbReference type="Pfam" id="PF08240"/>
    </source>
</evidence>
<keyword evidence="2" id="KW-0560">Oxidoreductase</keyword>
<proteinExistence type="predicted"/>
<name>A0A367M4U8_PSEAI</name>
<dbReference type="Proteomes" id="UP000253594">
    <property type="component" value="Unassembled WGS sequence"/>
</dbReference>
<keyword evidence="1" id="KW-0521">NADP</keyword>
<organism evidence="4 5">
    <name type="scientific">Pseudomonas aeruginosa</name>
    <dbReference type="NCBI Taxonomy" id="287"/>
    <lineage>
        <taxon>Bacteria</taxon>
        <taxon>Pseudomonadati</taxon>
        <taxon>Pseudomonadota</taxon>
        <taxon>Gammaproteobacteria</taxon>
        <taxon>Pseudomonadales</taxon>
        <taxon>Pseudomonadaceae</taxon>
        <taxon>Pseudomonas</taxon>
    </lineage>
</organism>
<dbReference type="GO" id="GO:0005829">
    <property type="term" value="C:cytosol"/>
    <property type="evidence" value="ECO:0007669"/>
    <property type="project" value="TreeGrafter"/>
</dbReference>
<dbReference type="GO" id="GO:0003960">
    <property type="term" value="F:quinone reductase (NADPH) activity"/>
    <property type="evidence" value="ECO:0007669"/>
    <property type="project" value="TreeGrafter"/>
</dbReference>
<dbReference type="Gene3D" id="3.90.180.10">
    <property type="entry name" value="Medium-chain alcohol dehydrogenases, catalytic domain"/>
    <property type="match status" value="1"/>
</dbReference>
<reference evidence="4 5" key="1">
    <citation type="submission" date="2018-07" db="EMBL/GenBank/DDBJ databases">
        <title>Mechanisms of high-level aminoglycoside resistance among Gram-negative pathogens in Brazil.</title>
        <authorList>
            <person name="Ballaben A.S."/>
            <person name="Darini A.L.C."/>
            <person name="Doi Y."/>
        </authorList>
    </citation>
    <scope>NUCLEOTIDE SEQUENCE [LARGE SCALE GENOMIC DNA]</scope>
    <source>
        <strain evidence="4 5">B2-305</strain>
    </source>
</reference>
<sequence>MPSRITLNANGGPEVLRLEQVQAQQPGPGEVWLEQAAIGVNPLDLGQRSGAVPIPLPSGLGLEGAGVVAALGPGVSGLAPGDRVAYAPGPLG</sequence>
<dbReference type="PANTHER" id="PTHR48106:SF13">
    <property type="entry name" value="QUINONE OXIDOREDUCTASE-RELATED"/>
    <property type="match status" value="1"/>
</dbReference>
<comment type="caution">
    <text evidence="4">The sequence shown here is derived from an EMBL/GenBank/DDBJ whole genome shotgun (WGS) entry which is preliminary data.</text>
</comment>
<evidence type="ECO:0000313" key="5">
    <source>
        <dbReference type="Proteomes" id="UP000253594"/>
    </source>
</evidence>
<evidence type="ECO:0000256" key="2">
    <source>
        <dbReference type="ARBA" id="ARBA00023002"/>
    </source>
</evidence>
<dbReference type="AlphaFoldDB" id="A0A367M4U8"/>
<protein>
    <submittedName>
        <fullName evidence="4">Quinone oxidoreductase</fullName>
    </submittedName>
</protein>
<feature type="non-terminal residue" evidence="4">
    <location>
        <position position="92"/>
    </location>
</feature>
<dbReference type="EMBL" id="QORE01000916">
    <property type="protein sequence ID" value="RCI72535.1"/>
    <property type="molecule type" value="Genomic_DNA"/>
</dbReference>
<dbReference type="PANTHER" id="PTHR48106">
    <property type="entry name" value="QUINONE OXIDOREDUCTASE PIG3-RELATED"/>
    <property type="match status" value="1"/>
</dbReference>